<protein>
    <submittedName>
        <fullName evidence="1">Uncharacterized protein</fullName>
    </submittedName>
</protein>
<name>A0A918QHB7_9ACTN</name>
<dbReference type="EMBL" id="BMWG01000019">
    <property type="protein sequence ID" value="GGZ49738.1"/>
    <property type="molecule type" value="Genomic_DNA"/>
</dbReference>
<gene>
    <name evidence="1" type="ORF">GCM10010387_50020</name>
</gene>
<evidence type="ECO:0000313" key="2">
    <source>
        <dbReference type="Proteomes" id="UP000630936"/>
    </source>
</evidence>
<accession>A0A918QHB7</accession>
<evidence type="ECO:0000313" key="1">
    <source>
        <dbReference type="EMBL" id="GGZ49738.1"/>
    </source>
</evidence>
<dbReference type="AlphaFoldDB" id="A0A918QHB7"/>
<proteinExistence type="predicted"/>
<reference evidence="1" key="1">
    <citation type="journal article" date="2014" name="Int. J. Syst. Evol. Microbiol.">
        <title>Complete genome sequence of Corynebacterium casei LMG S-19264T (=DSM 44701T), isolated from a smear-ripened cheese.</title>
        <authorList>
            <consortium name="US DOE Joint Genome Institute (JGI-PGF)"/>
            <person name="Walter F."/>
            <person name="Albersmeier A."/>
            <person name="Kalinowski J."/>
            <person name="Ruckert C."/>
        </authorList>
    </citation>
    <scope>NUCLEOTIDE SEQUENCE</scope>
    <source>
        <strain evidence="1">JCM 4988</strain>
    </source>
</reference>
<reference evidence="1" key="2">
    <citation type="submission" date="2020-09" db="EMBL/GenBank/DDBJ databases">
        <authorList>
            <person name="Sun Q."/>
            <person name="Ohkuma M."/>
        </authorList>
    </citation>
    <scope>NUCLEOTIDE SEQUENCE</scope>
    <source>
        <strain evidence="1">JCM 4988</strain>
    </source>
</reference>
<dbReference type="RefSeq" id="WP_190125462.1">
    <property type="nucleotide sequence ID" value="NZ_BMWG01000019.1"/>
</dbReference>
<comment type="caution">
    <text evidence="1">The sequence shown here is derived from an EMBL/GenBank/DDBJ whole genome shotgun (WGS) entry which is preliminary data.</text>
</comment>
<organism evidence="1 2">
    <name type="scientific">Streptomyces inusitatus</name>
    <dbReference type="NCBI Taxonomy" id="68221"/>
    <lineage>
        <taxon>Bacteria</taxon>
        <taxon>Bacillati</taxon>
        <taxon>Actinomycetota</taxon>
        <taxon>Actinomycetes</taxon>
        <taxon>Kitasatosporales</taxon>
        <taxon>Streptomycetaceae</taxon>
        <taxon>Streptomyces</taxon>
    </lineage>
</organism>
<keyword evidence="2" id="KW-1185">Reference proteome</keyword>
<sequence length="68" mass="7522">MDPVERALPGYRGSALCRLGRTEGAETAARRAYRTERNRLWCKDNPNGTDAITAASKAADEARERTAR</sequence>
<dbReference type="Proteomes" id="UP000630936">
    <property type="component" value="Unassembled WGS sequence"/>
</dbReference>